<keyword evidence="3" id="KW-1185">Reference proteome</keyword>
<dbReference type="EMBL" id="JBHFEH010000138">
    <property type="protein sequence ID" value="KAL2045792.1"/>
    <property type="molecule type" value="Genomic_DNA"/>
</dbReference>
<dbReference type="Proteomes" id="UP001590951">
    <property type="component" value="Unassembled WGS sequence"/>
</dbReference>
<comment type="caution">
    <text evidence="2">The sequence shown here is derived from an EMBL/GenBank/DDBJ whole genome shotgun (WGS) entry which is preliminary data.</text>
</comment>
<organism evidence="2 3">
    <name type="scientific">Lepraria finkii</name>
    <dbReference type="NCBI Taxonomy" id="1340010"/>
    <lineage>
        <taxon>Eukaryota</taxon>
        <taxon>Fungi</taxon>
        <taxon>Dikarya</taxon>
        <taxon>Ascomycota</taxon>
        <taxon>Pezizomycotina</taxon>
        <taxon>Lecanoromycetes</taxon>
        <taxon>OSLEUM clade</taxon>
        <taxon>Lecanoromycetidae</taxon>
        <taxon>Lecanorales</taxon>
        <taxon>Lecanorineae</taxon>
        <taxon>Stereocaulaceae</taxon>
        <taxon>Lepraria</taxon>
    </lineage>
</organism>
<sequence length="487" mass="53962">MSPKVRDGQAGPGPQGLFTANFPVGTDTGMLRQNVLRLNYSIHCEELNQTDFPSTCPGNNPFNKTYTNIDVSDPNPFGDQTSRRYRVRICAPGDTTASPWKSTGNRQDISEEFYLDSETTNNSHFIDDLYAMNNFTQHCTTSTSMGYFELPNYYNNHKAGDLLAVLPSAATISSWNDLEFRDANNPQTPGPMMLSVLAIFGDGSFFDRTASQNNYSDNDSILVCEQLRQPFSGIQFTDFPWFTIQPTPQCTPTSINTTGSPYANALVNALFDWLHAFRNASDAESAFNLTIYSAHKSLLTAQATDVDDGNLTSTKPGHDIQKPDIPLPALIVISALLAIQILCLAGLALYASWYHTWTNSFDAFALLRMGASLGQEELPLISNVKASTMFSLDEREGWIGASVPAGQQDDTSPGVLAIGGRHRMERNRLYRNVLNDGGWLYEKAKVPVVVRSLVRFLSPEKQQGDEPKKFVKVGWEYRRVGRTVADV</sequence>
<proteinExistence type="predicted"/>
<keyword evidence="1" id="KW-0472">Membrane</keyword>
<gene>
    <name evidence="2" type="ORF">ABVK25_012054</name>
</gene>
<name>A0ABR4AJ47_9LECA</name>
<protein>
    <submittedName>
        <fullName evidence="2">Uncharacterized protein</fullName>
    </submittedName>
</protein>
<feature type="transmembrane region" description="Helical" evidence="1">
    <location>
        <begin position="329"/>
        <end position="351"/>
    </location>
</feature>
<keyword evidence="1" id="KW-1133">Transmembrane helix</keyword>
<evidence type="ECO:0000313" key="2">
    <source>
        <dbReference type="EMBL" id="KAL2045792.1"/>
    </source>
</evidence>
<evidence type="ECO:0000256" key="1">
    <source>
        <dbReference type="SAM" id="Phobius"/>
    </source>
</evidence>
<reference evidence="2 3" key="1">
    <citation type="submission" date="2024-09" db="EMBL/GenBank/DDBJ databases">
        <title>Rethinking Asexuality: The Enigmatic Case of Functional Sexual Genes in Lepraria (Stereocaulaceae).</title>
        <authorList>
            <person name="Doellman M."/>
            <person name="Sun Y."/>
            <person name="Barcenas-Pena A."/>
            <person name="Lumbsch H.T."/>
            <person name="Grewe F."/>
        </authorList>
    </citation>
    <scope>NUCLEOTIDE SEQUENCE [LARGE SCALE GENOMIC DNA]</scope>
    <source>
        <strain evidence="2 3">Grewe 0041</strain>
    </source>
</reference>
<keyword evidence="1" id="KW-0812">Transmembrane</keyword>
<accession>A0ABR4AJ47</accession>
<evidence type="ECO:0000313" key="3">
    <source>
        <dbReference type="Proteomes" id="UP001590951"/>
    </source>
</evidence>